<dbReference type="PANTHER" id="PTHR11941:SF54">
    <property type="entry name" value="ENOYL-COA HYDRATASE, MITOCHONDRIAL"/>
    <property type="match status" value="1"/>
</dbReference>
<dbReference type="InterPro" id="IPR014748">
    <property type="entry name" value="Enoyl-CoA_hydra_C"/>
</dbReference>
<dbReference type="InterPro" id="IPR001753">
    <property type="entry name" value="Enoyl-CoA_hydra/iso"/>
</dbReference>
<comment type="similarity">
    <text evidence="1">Belongs to the enoyl-CoA hydratase/isomerase family.</text>
</comment>
<sequence length="261" mass="28742">MEGKHVTLVKEGKIGIIRFNKPKANTYNYEMMQEFNQAVEAVRFDEGIRVAVLTSSVQNFFSAGADIEMLRASDPDYKAMFCLFCQEALSRMESTPKVFISAINGHCVGGGLEIALATDVRFMIDDPKLQIGLPEVTLGVLPGTGGTQRLPRLINKSMALDMMITGRRLSPQEALRVGLVNYLAPAESFESEWRKYAEALANGPVRAIGLIKRSVQEGLEAPISQGLALERELQNRLFVTKDAKEGLSAFAEKRKPVFAGN</sequence>
<reference evidence="3" key="1">
    <citation type="submission" date="2013-08" db="EMBL/GenBank/DDBJ databases">
        <authorList>
            <person name="Mendez C."/>
            <person name="Richter M."/>
            <person name="Ferrer M."/>
            <person name="Sanchez J."/>
        </authorList>
    </citation>
    <scope>NUCLEOTIDE SEQUENCE</scope>
</reference>
<evidence type="ECO:0000256" key="1">
    <source>
        <dbReference type="ARBA" id="ARBA00005254"/>
    </source>
</evidence>
<dbReference type="GO" id="GO:0006635">
    <property type="term" value="P:fatty acid beta-oxidation"/>
    <property type="evidence" value="ECO:0007669"/>
    <property type="project" value="TreeGrafter"/>
</dbReference>
<dbReference type="GO" id="GO:0016836">
    <property type="term" value="F:hydro-lyase activity"/>
    <property type="evidence" value="ECO:0007669"/>
    <property type="project" value="UniProtKB-ARBA"/>
</dbReference>
<reference evidence="3" key="2">
    <citation type="journal article" date="2014" name="ISME J.">
        <title>Microbial stratification in low pH oxic and suboxic macroscopic growths along an acid mine drainage.</title>
        <authorList>
            <person name="Mendez-Garcia C."/>
            <person name="Mesa V."/>
            <person name="Sprenger R.R."/>
            <person name="Richter M."/>
            <person name="Diez M.S."/>
            <person name="Solano J."/>
            <person name="Bargiela R."/>
            <person name="Golyshina O.V."/>
            <person name="Manteca A."/>
            <person name="Ramos J.L."/>
            <person name="Gallego J.R."/>
            <person name="Llorente I."/>
            <person name="Martins Dos Santos V.A."/>
            <person name="Jensen O.N."/>
            <person name="Pelaez A.I."/>
            <person name="Sanchez J."/>
            <person name="Ferrer M."/>
        </authorList>
    </citation>
    <scope>NUCLEOTIDE SEQUENCE</scope>
</reference>
<dbReference type="Gene3D" id="1.10.12.10">
    <property type="entry name" value="Lyase 2-enoyl-coa Hydratase, Chain A, domain 2"/>
    <property type="match status" value="1"/>
</dbReference>
<dbReference type="InterPro" id="IPR018376">
    <property type="entry name" value="Enoyl-CoA_hyd/isom_CS"/>
</dbReference>
<dbReference type="Pfam" id="PF00378">
    <property type="entry name" value="ECH_1"/>
    <property type="match status" value="1"/>
</dbReference>
<dbReference type="Gene3D" id="3.90.226.10">
    <property type="entry name" value="2-enoyl-CoA Hydratase, Chain A, domain 1"/>
    <property type="match status" value="1"/>
</dbReference>
<evidence type="ECO:0000313" key="3">
    <source>
        <dbReference type="EMBL" id="EQD74814.1"/>
    </source>
</evidence>
<dbReference type="FunFam" id="1.10.12.10:FF:000001">
    <property type="entry name" value="Probable enoyl-CoA hydratase, mitochondrial"/>
    <property type="match status" value="1"/>
</dbReference>
<name>T1CZR0_9ZZZZ</name>
<dbReference type="SUPFAM" id="SSF52096">
    <property type="entry name" value="ClpP/crotonase"/>
    <property type="match status" value="1"/>
</dbReference>
<dbReference type="CDD" id="cd06558">
    <property type="entry name" value="crotonase-like"/>
    <property type="match status" value="1"/>
</dbReference>
<organism evidence="3">
    <name type="scientific">mine drainage metagenome</name>
    <dbReference type="NCBI Taxonomy" id="410659"/>
    <lineage>
        <taxon>unclassified sequences</taxon>
        <taxon>metagenomes</taxon>
        <taxon>ecological metagenomes</taxon>
    </lineage>
</organism>
<comment type="caution">
    <text evidence="3">The sequence shown here is derived from an EMBL/GenBank/DDBJ whole genome shotgun (WGS) entry which is preliminary data.</text>
</comment>
<dbReference type="GO" id="GO:0016853">
    <property type="term" value="F:isomerase activity"/>
    <property type="evidence" value="ECO:0007669"/>
    <property type="project" value="UniProtKB-KW"/>
</dbReference>
<evidence type="ECO:0000256" key="2">
    <source>
        <dbReference type="ARBA" id="ARBA00023239"/>
    </source>
</evidence>
<dbReference type="InterPro" id="IPR029045">
    <property type="entry name" value="ClpP/crotonase-like_dom_sf"/>
</dbReference>
<proteinExistence type="inferred from homology"/>
<accession>T1CZR0</accession>
<keyword evidence="3" id="KW-0413">Isomerase</keyword>
<protein>
    <submittedName>
        <fullName evidence="3">Enoyl-CoA hydratase/isomerase</fullName>
    </submittedName>
</protein>
<dbReference type="AlphaFoldDB" id="T1CZR0"/>
<dbReference type="PANTHER" id="PTHR11941">
    <property type="entry name" value="ENOYL-COA HYDRATASE-RELATED"/>
    <property type="match status" value="1"/>
</dbReference>
<dbReference type="PROSITE" id="PS00166">
    <property type="entry name" value="ENOYL_COA_HYDRATASE"/>
    <property type="match status" value="1"/>
</dbReference>
<dbReference type="EMBL" id="AUZY01001459">
    <property type="protein sequence ID" value="EQD74814.1"/>
    <property type="molecule type" value="Genomic_DNA"/>
</dbReference>
<gene>
    <name evidence="3" type="ORF">B1B_02456</name>
</gene>
<keyword evidence="2" id="KW-0456">Lyase</keyword>